<dbReference type="EMBL" id="VTPC01090979">
    <property type="protein sequence ID" value="KAF2880357.1"/>
    <property type="molecule type" value="Genomic_DNA"/>
</dbReference>
<keyword evidence="4" id="KW-0833">Ubl conjugation pathway</keyword>
<keyword evidence="5" id="KW-0862">Zinc</keyword>
<proteinExistence type="predicted"/>
<dbReference type="InterPro" id="IPR047546">
    <property type="entry name" value="Rcat_RBR_RNF216"/>
</dbReference>
<dbReference type="Pfam" id="PF26200">
    <property type="entry name" value="Rcat_RNF216"/>
    <property type="match status" value="1"/>
</dbReference>
<comment type="caution">
    <text evidence="6">The sequence shown here is derived from an EMBL/GenBank/DDBJ whole genome shotgun (WGS) entry which is preliminary data.</text>
</comment>
<dbReference type="InterPro" id="IPR051628">
    <property type="entry name" value="LUBAC_E3_Ligases"/>
</dbReference>
<feature type="non-terminal residue" evidence="6">
    <location>
        <position position="1"/>
    </location>
</feature>
<evidence type="ECO:0000256" key="4">
    <source>
        <dbReference type="ARBA" id="ARBA00022786"/>
    </source>
</evidence>
<evidence type="ECO:0000256" key="2">
    <source>
        <dbReference type="ARBA" id="ARBA00022723"/>
    </source>
</evidence>
<dbReference type="PANTHER" id="PTHR22770:SF47">
    <property type="entry name" value="E3 UBIQUITIN-PROTEIN LIGASE RNF216"/>
    <property type="match status" value="1"/>
</dbReference>
<evidence type="ECO:0000256" key="1">
    <source>
        <dbReference type="ARBA" id="ARBA00004906"/>
    </source>
</evidence>
<keyword evidence="7" id="KW-1185">Reference proteome</keyword>
<dbReference type="AlphaFoldDB" id="A0A8K0C9R6"/>
<dbReference type="Proteomes" id="UP000801492">
    <property type="component" value="Unassembled WGS sequence"/>
</dbReference>
<sequence>MPEVIYIYIPLLQEIAFIEHGNEIKEYLKLKKVKETKEKLEAKEAGLLQTCSCCYDDDVMPKDIYKCKNGCVFYKDCVCSGAEVAFGDGKLDFVCLNNCTSHFNLQTLQAVLNPKMFSKVALKKQVEEVKAAGIEDLETCPLVSLCEEVEKEDDVKVRTYIEDKMTEALVRKCYNCGMKFNKADGCNKMTCSCGALMCYVCNQPVRDYKHFNGPGGVRFDLCPLFSDTNKLHQEAVLKGAEAAKKEIGVDKNPSKLKIDPTADVARHYNKIKKKKPVTVPLYSNPPPLDGPHVINMPHILNPMRAMQR</sequence>
<comment type="pathway">
    <text evidence="1">Protein modification; protein ubiquitination.</text>
</comment>
<name>A0A8K0C9R6_IGNLU</name>
<dbReference type="SUPFAM" id="SSF57850">
    <property type="entry name" value="RING/U-box"/>
    <property type="match status" value="1"/>
</dbReference>
<keyword evidence="2" id="KW-0479">Metal-binding</keyword>
<reference evidence="6" key="1">
    <citation type="submission" date="2019-08" db="EMBL/GenBank/DDBJ databases">
        <title>The genome of the North American firefly Photinus pyralis.</title>
        <authorList>
            <consortium name="Photinus pyralis genome working group"/>
            <person name="Fallon T.R."/>
            <person name="Sander Lower S.E."/>
            <person name="Weng J.-K."/>
        </authorList>
    </citation>
    <scope>NUCLEOTIDE SEQUENCE</scope>
    <source>
        <strain evidence="6">TRF0915ILg1</strain>
        <tissue evidence="6">Whole body</tissue>
    </source>
</reference>
<dbReference type="Gene3D" id="1.20.120.1750">
    <property type="match status" value="1"/>
</dbReference>
<protein>
    <submittedName>
        <fullName evidence="6">Uncharacterized protein</fullName>
    </submittedName>
</protein>
<accession>A0A8K0C9R6</accession>
<evidence type="ECO:0000256" key="5">
    <source>
        <dbReference type="ARBA" id="ARBA00022833"/>
    </source>
</evidence>
<dbReference type="PANTHER" id="PTHR22770">
    <property type="entry name" value="UBIQUITIN CONJUGATING ENZYME 7 INTERACTING PROTEIN-RELATED"/>
    <property type="match status" value="1"/>
</dbReference>
<dbReference type="GO" id="GO:0008270">
    <property type="term" value="F:zinc ion binding"/>
    <property type="evidence" value="ECO:0007669"/>
    <property type="project" value="UniProtKB-KW"/>
</dbReference>
<organism evidence="6 7">
    <name type="scientific">Ignelater luminosus</name>
    <name type="common">Cucubano</name>
    <name type="synonym">Pyrophorus luminosus</name>
    <dbReference type="NCBI Taxonomy" id="2038154"/>
    <lineage>
        <taxon>Eukaryota</taxon>
        <taxon>Metazoa</taxon>
        <taxon>Ecdysozoa</taxon>
        <taxon>Arthropoda</taxon>
        <taxon>Hexapoda</taxon>
        <taxon>Insecta</taxon>
        <taxon>Pterygota</taxon>
        <taxon>Neoptera</taxon>
        <taxon>Endopterygota</taxon>
        <taxon>Coleoptera</taxon>
        <taxon>Polyphaga</taxon>
        <taxon>Elateriformia</taxon>
        <taxon>Elateroidea</taxon>
        <taxon>Elateridae</taxon>
        <taxon>Agrypninae</taxon>
        <taxon>Pyrophorini</taxon>
        <taxon>Ignelater</taxon>
    </lineage>
</organism>
<evidence type="ECO:0000313" key="7">
    <source>
        <dbReference type="Proteomes" id="UP000801492"/>
    </source>
</evidence>
<keyword evidence="3" id="KW-0863">Zinc-finger</keyword>
<evidence type="ECO:0000313" key="6">
    <source>
        <dbReference type="EMBL" id="KAF2880357.1"/>
    </source>
</evidence>
<dbReference type="OrthoDB" id="10009520at2759"/>
<gene>
    <name evidence="6" type="ORF">ILUMI_25820</name>
</gene>
<evidence type="ECO:0000256" key="3">
    <source>
        <dbReference type="ARBA" id="ARBA00022771"/>
    </source>
</evidence>
<dbReference type="CDD" id="cd20353">
    <property type="entry name" value="Rcat_RBR_RNF216"/>
    <property type="match status" value="1"/>
</dbReference>